<evidence type="ECO:0000256" key="13">
    <source>
        <dbReference type="ARBA" id="ARBA00093635"/>
    </source>
</evidence>
<evidence type="ECO:0000313" key="19">
    <source>
        <dbReference type="Proteomes" id="UP001286313"/>
    </source>
</evidence>
<dbReference type="GO" id="GO:0008270">
    <property type="term" value="F:zinc ion binding"/>
    <property type="evidence" value="ECO:0007669"/>
    <property type="project" value="UniProtKB-KW"/>
</dbReference>
<accession>A0AAE1G474</accession>
<dbReference type="GO" id="GO:0005634">
    <property type="term" value="C:nucleus"/>
    <property type="evidence" value="ECO:0007669"/>
    <property type="project" value="UniProtKB-SubCell"/>
</dbReference>
<evidence type="ECO:0000256" key="1">
    <source>
        <dbReference type="ARBA" id="ARBA00004123"/>
    </source>
</evidence>
<dbReference type="InterPro" id="IPR052097">
    <property type="entry name" value="SET-MYND_domain_protein"/>
</dbReference>
<dbReference type="PROSITE" id="PS50280">
    <property type="entry name" value="SET"/>
    <property type="match status" value="1"/>
</dbReference>
<evidence type="ECO:0000256" key="10">
    <source>
        <dbReference type="ARBA" id="ARBA00023242"/>
    </source>
</evidence>
<proteinExistence type="predicted"/>
<evidence type="ECO:0000256" key="15">
    <source>
        <dbReference type="PROSITE-ProRule" id="PRU00134"/>
    </source>
</evidence>
<comment type="caution">
    <text evidence="18">The sequence shown here is derived from an EMBL/GenBank/DDBJ whole genome shotgun (WGS) entry which is preliminary data.</text>
</comment>
<name>A0AAE1G474_PETCI</name>
<evidence type="ECO:0000256" key="8">
    <source>
        <dbReference type="ARBA" id="ARBA00022771"/>
    </source>
</evidence>
<evidence type="ECO:0000313" key="18">
    <source>
        <dbReference type="EMBL" id="KAK3884821.1"/>
    </source>
</evidence>
<evidence type="ECO:0000256" key="14">
    <source>
        <dbReference type="ARBA" id="ARBA00093680"/>
    </source>
</evidence>
<evidence type="ECO:0000256" key="12">
    <source>
        <dbReference type="ARBA" id="ARBA00093423"/>
    </source>
</evidence>
<feature type="domain" description="SET" evidence="16">
    <location>
        <begin position="256"/>
        <end position="543"/>
    </location>
</feature>
<evidence type="ECO:0000256" key="6">
    <source>
        <dbReference type="ARBA" id="ARBA00022691"/>
    </source>
</evidence>
<feature type="domain" description="MYND-type" evidence="17">
    <location>
        <begin position="302"/>
        <end position="341"/>
    </location>
</feature>
<evidence type="ECO:0000259" key="16">
    <source>
        <dbReference type="PROSITE" id="PS50280"/>
    </source>
</evidence>
<evidence type="ECO:0000256" key="5">
    <source>
        <dbReference type="ARBA" id="ARBA00022679"/>
    </source>
</evidence>
<protein>
    <recommendedName>
        <fullName evidence="13">Protein-lysine N-methyltransferase SMYD4</fullName>
    </recommendedName>
    <alternativeName>
        <fullName evidence="14">SET and MYND domain-containing protein 4</fullName>
    </alternativeName>
</protein>
<dbReference type="AlphaFoldDB" id="A0AAE1G474"/>
<sequence>MSSHFTPSHSLEQIFSYLWNLDEAHSCLTPETVVLQKSDAESERLRIEGNKYYKKKLLEKALRFYNESILYAAHPVLLFGRGKSEEKADSQVTSASGSAVYFEAGNSEIVYQPLALGFANRSAVLFELNEYDKCVQDIEIAISCGYPKILHCKLLERKAKCFIAQRRKAEALQVIETALETLLSLPLDETKRKSSQEALQQLYKQCQTQSLEDSSNTPTCKSDFPSSCVRGLLQKYKTPKPPLLPDPSAIIPSLSSTVQLAFSPTQGRFLVAEKDILPGEVLIVEEGYSRVLHLDSHLKTHCSGCLARCLVPLPCPCCPMVIFCSKECQKRALAIYHGQECNTLAALAALDIGKNAVLAFRILMQTTYSQLKEVVPILQEEVLNIPAEKLGFNSNGIYDSSEYRTIFHLVTNKESRSVSDLFKRCAMAFVLLKLLEKSHKFFVNADGTVFTPTQEDILLSGITLFTHMMNLPCNAHSIAELMVVENNYQQSSSQEIGCGAFGVLSLTNHSCNPAASRVSYGSVMVLKAIRHIPAGTEITDSYGEHYAMNPAKSRQAALLRQYYFTCKCIIAPETCLGLQQQGSVSTC</sequence>
<comment type="subcellular location">
    <subcellularLocation>
        <location evidence="2">Cytoplasm</location>
    </subcellularLocation>
    <subcellularLocation>
        <location evidence="1">Nucleus</location>
    </subcellularLocation>
</comment>
<dbReference type="InterPro" id="IPR001214">
    <property type="entry name" value="SET_dom"/>
</dbReference>
<dbReference type="Gene3D" id="6.10.140.2220">
    <property type="match status" value="1"/>
</dbReference>
<dbReference type="GO" id="GO:0042826">
    <property type="term" value="F:histone deacetylase binding"/>
    <property type="evidence" value="ECO:0007669"/>
    <property type="project" value="TreeGrafter"/>
</dbReference>
<dbReference type="Gene3D" id="1.10.220.160">
    <property type="match status" value="1"/>
</dbReference>
<keyword evidence="7" id="KW-0479">Metal-binding</keyword>
<dbReference type="Gene3D" id="2.170.270.10">
    <property type="entry name" value="SET domain"/>
    <property type="match status" value="1"/>
</dbReference>
<dbReference type="SUPFAM" id="SSF48452">
    <property type="entry name" value="TPR-like"/>
    <property type="match status" value="1"/>
</dbReference>
<dbReference type="EMBL" id="JAWQEG010000847">
    <property type="protein sequence ID" value="KAK3884821.1"/>
    <property type="molecule type" value="Genomic_DNA"/>
</dbReference>
<dbReference type="Proteomes" id="UP001286313">
    <property type="component" value="Unassembled WGS sequence"/>
</dbReference>
<dbReference type="PANTHER" id="PTHR46165">
    <property type="entry name" value="SET AND MYND DOMAIN-CONTAINING PROTEIN 4"/>
    <property type="match status" value="1"/>
</dbReference>
<dbReference type="InterPro" id="IPR044421">
    <property type="entry name" value="SMYD4_SET"/>
</dbReference>
<dbReference type="PROSITE" id="PS50865">
    <property type="entry name" value="ZF_MYND_2"/>
    <property type="match status" value="1"/>
</dbReference>
<keyword evidence="3" id="KW-0963">Cytoplasm</keyword>
<dbReference type="SUPFAM" id="SSF82199">
    <property type="entry name" value="SET domain"/>
    <property type="match status" value="1"/>
</dbReference>
<dbReference type="CDD" id="cd10536">
    <property type="entry name" value="SET_SMYD4"/>
    <property type="match status" value="1"/>
</dbReference>
<dbReference type="InterPro" id="IPR046341">
    <property type="entry name" value="SET_dom_sf"/>
</dbReference>
<evidence type="ECO:0000256" key="4">
    <source>
        <dbReference type="ARBA" id="ARBA00022603"/>
    </source>
</evidence>
<evidence type="ECO:0000256" key="3">
    <source>
        <dbReference type="ARBA" id="ARBA00022490"/>
    </source>
</evidence>
<reference evidence="18" key="1">
    <citation type="submission" date="2023-10" db="EMBL/GenBank/DDBJ databases">
        <title>Genome assemblies of two species of porcelain crab, Petrolisthes cinctipes and Petrolisthes manimaculis (Anomura: Porcellanidae).</title>
        <authorList>
            <person name="Angst P."/>
        </authorList>
    </citation>
    <scope>NUCLEOTIDE SEQUENCE</scope>
    <source>
        <strain evidence="18">PB745_01</strain>
        <tissue evidence="18">Gill</tissue>
    </source>
</reference>
<evidence type="ECO:0000259" key="17">
    <source>
        <dbReference type="PROSITE" id="PS50865"/>
    </source>
</evidence>
<comment type="function">
    <text evidence="12">Protein-lysine N-methyltransferase. Monomethylates PRMT5, modulating its transcriptional activity. May also act as a histone methyltransferase. Plays a critical role in cardiac development. Acts as a key epigenetic regulator of gene expression during cardiac development via its dual activities as a methyltransferase and negative regulator of HDAC1.</text>
</comment>
<dbReference type="GO" id="GO:0005737">
    <property type="term" value="C:cytoplasm"/>
    <property type="evidence" value="ECO:0007669"/>
    <property type="project" value="UniProtKB-SubCell"/>
</dbReference>
<keyword evidence="6" id="KW-0949">S-adenosyl-L-methionine</keyword>
<dbReference type="PANTHER" id="PTHR46165:SF2">
    <property type="entry name" value="SET AND MYND DOMAIN-CONTAINING PROTEIN 4"/>
    <property type="match status" value="1"/>
</dbReference>
<gene>
    <name evidence="18" type="ORF">Pcinc_010927</name>
</gene>
<dbReference type="InterPro" id="IPR011990">
    <property type="entry name" value="TPR-like_helical_dom_sf"/>
</dbReference>
<dbReference type="InterPro" id="IPR002893">
    <property type="entry name" value="Znf_MYND"/>
</dbReference>
<dbReference type="GO" id="GO:0032259">
    <property type="term" value="P:methylation"/>
    <property type="evidence" value="ECO:0007669"/>
    <property type="project" value="UniProtKB-KW"/>
</dbReference>
<organism evidence="18 19">
    <name type="scientific">Petrolisthes cinctipes</name>
    <name type="common">Flat porcelain crab</name>
    <dbReference type="NCBI Taxonomy" id="88211"/>
    <lineage>
        <taxon>Eukaryota</taxon>
        <taxon>Metazoa</taxon>
        <taxon>Ecdysozoa</taxon>
        <taxon>Arthropoda</taxon>
        <taxon>Crustacea</taxon>
        <taxon>Multicrustacea</taxon>
        <taxon>Malacostraca</taxon>
        <taxon>Eumalacostraca</taxon>
        <taxon>Eucarida</taxon>
        <taxon>Decapoda</taxon>
        <taxon>Pleocyemata</taxon>
        <taxon>Anomura</taxon>
        <taxon>Galatheoidea</taxon>
        <taxon>Porcellanidae</taxon>
        <taxon>Petrolisthes</taxon>
    </lineage>
</organism>
<keyword evidence="19" id="KW-1185">Reference proteome</keyword>
<keyword evidence="8 15" id="KW-0863">Zinc-finger</keyword>
<keyword evidence="10" id="KW-0539">Nucleus</keyword>
<keyword evidence="4" id="KW-0489">Methyltransferase</keyword>
<evidence type="ECO:0000256" key="9">
    <source>
        <dbReference type="ARBA" id="ARBA00022833"/>
    </source>
</evidence>
<evidence type="ECO:0000256" key="11">
    <source>
        <dbReference type="ARBA" id="ARBA00048985"/>
    </source>
</evidence>
<dbReference type="Pfam" id="PF01753">
    <property type="entry name" value="zf-MYND"/>
    <property type="match status" value="1"/>
</dbReference>
<dbReference type="GO" id="GO:0008757">
    <property type="term" value="F:S-adenosylmethionine-dependent methyltransferase activity"/>
    <property type="evidence" value="ECO:0007669"/>
    <property type="project" value="UniProtKB-ARBA"/>
</dbReference>
<dbReference type="GO" id="GO:0008276">
    <property type="term" value="F:protein methyltransferase activity"/>
    <property type="evidence" value="ECO:0007669"/>
    <property type="project" value="UniProtKB-ARBA"/>
</dbReference>
<comment type="catalytic activity">
    <reaction evidence="11">
        <text>L-lysyl-[protein] + S-adenosyl-L-methionine = N(6)-methyl-L-lysyl-[protein] + S-adenosyl-L-homocysteine + H(+)</text>
        <dbReference type="Rhea" id="RHEA:51736"/>
        <dbReference type="Rhea" id="RHEA-COMP:9752"/>
        <dbReference type="Rhea" id="RHEA-COMP:13053"/>
        <dbReference type="ChEBI" id="CHEBI:15378"/>
        <dbReference type="ChEBI" id="CHEBI:29969"/>
        <dbReference type="ChEBI" id="CHEBI:57856"/>
        <dbReference type="ChEBI" id="CHEBI:59789"/>
        <dbReference type="ChEBI" id="CHEBI:61929"/>
    </reaction>
</comment>
<dbReference type="SMART" id="SM00317">
    <property type="entry name" value="SET"/>
    <property type="match status" value="1"/>
</dbReference>
<evidence type="ECO:0000256" key="7">
    <source>
        <dbReference type="ARBA" id="ARBA00022723"/>
    </source>
</evidence>
<dbReference type="SUPFAM" id="SSF144232">
    <property type="entry name" value="HIT/MYND zinc finger-like"/>
    <property type="match status" value="1"/>
</dbReference>
<evidence type="ECO:0000256" key="2">
    <source>
        <dbReference type="ARBA" id="ARBA00004496"/>
    </source>
</evidence>
<keyword evidence="5" id="KW-0808">Transferase</keyword>
<dbReference type="Gene3D" id="1.25.40.10">
    <property type="entry name" value="Tetratricopeptide repeat domain"/>
    <property type="match status" value="1"/>
</dbReference>
<dbReference type="GO" id="GO:0008170">
    <property type="term" value="F:N-methyltransferase activity"/>
    <property type="evidence" value="ECO:0007669"/>
    <property type="project" value="UniProtKB-ARBA"/>
</dbReference>
<dbReference type="Pfam" id="PF00856">
    <property type="entry name" value="SET"/>
    <property type="match status" value="1"/>
</dbReference>
<keyword evidence="9" id="KW-0862">Zinc</keyword>